<evidence type="ECO:0000313" key="5">
    <source>
        <dbReference type="Proteomes" id="UP001604277"/>
    </source>
</evidence>
<dbReference type="EMBL" id="JBFOLJ010000001">
    <property type="protein sequence ID" value="KAL2559939.1"/>
    <property type="molecule type" value="Genomic_DNA"/>
</dbReference>
<dbReference type="InterPro" id="IPR023214">
    <property type="entry name" value="HAD_sf"/>
</dbReference>
<comment type="caution">
    <text evidence="4">The sequence shown here is derived from an EMBL/GenBank/DDBJ whole genome shotgun (WGS) entry which is preliminary data.</text>
</comment>
<keyword evidence="1" id="KW-0813">Transport</keyword>
<sequence>MQTKKKVTGRNSRDLASPRVSRHQKKLYENVQVQAKKVTELITSSVRKKKLALFQRMLRNLLLQPIWDTRFRLVEGDDSNACLGYDTTHELDNAFINTKEHDDGTTHCVGDTIFSPSFHITRNIGGEISTGDVFKFFQHGDHQFWDCGNENIKISCPGGGNLSAEVPAVHLSMKNSNLECVEHENQDHMAADVCLEDEEVEEFDDFDPLFFIKNLPELSSVVPTYRPVLLPKQTRSCPSTTLVLDLDETLVHSTLQPCDDCRFHVLASQSIYAEPLLKVLDPKRKIFRHRVYRESCVHLDDNYLKDLSILGRDLAHVVMIDNSPQAFGFQVDNGIPIESWFDDRSDTELLSLLPFLESLVGVEDVRPVIAKKFNLREKIAAAVCPLGYSGGDTFER</sequence>
<dbReference type="SMART" id="SM00577">
    <property type="entry name" value="CPDc"/>
    <property type="match status" value="1"/>
</dbReference>
<dbReference type="InterPro" id="IPR050365">
    <property type="entry name" value="TIM50"/>
</dbReference>
<comment type="subcellular location">
    <subcellularLocation>
        <location evidence="1">Mitochondrion inner membrane</location>
        <topology evidence="1">Single-pass membrane protein</topology>
    </subcellularLocation>
</comment>
<dbReference type="GO" id="GO:0005744">
    <property type="term" value="C:TIM23 mitochondrial import inner membrane translocase complex"/>
    <property type="evidence" value="ECO:0007669"/>
    <property type="project" value="UniProtKB-UniRule"/>
</dbReference>
<dbReference type="CDD" id="cd07521">
    <property type="entry name" value="HAD_FCP1-like"/>
    <property type="match status" value="1"/>
</dbReference>
<keyword evidence="1" id="KW-0811">Translocation</keyword>
<keyword evidence="1" id="KW-0496">Mitochondrion</keyword>
<dbReference type="Gene3D" id="3.40.50.1000">
    <property type="entry name" value="HAD superfamily/HAD-like"/>
    <property type="match status" value="1"/>
</dbReference>
<organism evidence="4 5">
    <name type="scientific">Forsythia ovata</name>
    <dbReference type="NCBI Taxonomy" id="205694"/>
    <lineage>
        <taxon>Eukaryota</taxon>
        <taxon>Viridiplantae</taxon>
        <taxon>Streptophyta</taxon>
        <taxon>Embryophyta</taxon>
        <taxon>Tracheophyta</taxon>
        <taxon>Spermatophyta</taxon>
        <taxon>Magnoliopsida</taxon>
        <taxon>eudicotyledons</taxon>
        <taxon>Gunneridae</taxon>
        <taxon>Pentapetalae</taxon>
        <taxon>asterids</taxon>
        <taxon>lamiids</taxon>
        <taxon>Lamiales</taxon>
        <taxon>Oleaceae</taxon>
        <taxon>Forsythieae</taxon>
        <taxon>Forsythia</taxon>
    </lineage>
</organism>
<evidence type="ECO:0000259" key="3">
    <source>
        <dbReference type="PROSITE" id="PS50969"/>
    </source>
</evidence>
<evidence type="ECO:0000313" key="4">
    <source>
        <dbReference type="EMBL" id="KAL2559939.1"/>
    </source>
</evidence>
<name>A0ABD1XDD4_9LAMI</name>
<protein>
    <recommendedName>
        <fullName evidence="1">Mitochondrial import inner membrane translocase subunit TIM50</fullName>
    </recommendedName>
</protein>
<reference evidence="5" key="1">
    <citation type="submission" date="2024-07" db="EMBL/GenBank/DDBJ databases">
        <title>Two chromosome-level genome assemblies of Korean endemic species Abeliophyllum distichum and Forsythia ovata (Oleaceae).</title>
        <authorList>
            <person name="Jang H."/>
        </authorList>
    </citation>
    <scope>NUCLEOTIDE SEQUENCE [LARGE SCALE GENOMIC DNA]</scope>
</reference>
<dbReference type="PROSITE" id="PS50969">
    <property type="entry name" value="FCP1"/>
    <property type="match status" value="1"/>
</dbReference>
<dbReference type="InterPro" id="IPR036412">
    <property type="entry name" value="HAD-like_sf"/>
</dbReference>
<dbReference type="Proteomes" id="UP001604277">
    <property type="component" value="Unassembled WGS sequence"/>
</dbReference>
<dbReference type="PANTHER" id="PTHR12210">
    <property type="entry name" value="DULLARD PROTEIN PHOSPHATASE"/>
    <property type="match status" value="1"/>
</dbReference>
<comment type="subunit">
    <text evidence="1">Component of the TIM23 complex.</text>
</comment>
<proteinExistence type="inferred from homology"/>
<dbReference type="Pfam" id="PF03031">
    <property type="entry name" value="NIF"/>
    <property type="match status" value="1"/>
</dbReference>
<dbReference type="InterPro" id="IPR004274">
    <property type="entry name" value="FCP1_dom"/>
</dbReference>
<feature type="domain" description="FCP1 homology" evidence="3">
    <location>
        <begin position="214"/>
        <end position="359"/>
    </location>
</feature>
<evidence type="ECO:0000256" key="2">
    <source>
        <dbReference type="SAM" id="MobiDB-lite"/>
    </source>
</evidence>
<comment type="similarity">
    <text evidence="1">Belongs to the TIM50 family.</text>
</comment>
<accession>A0ABD1XDD4</accession>
<gene>
    <name evidence="4" type="ORF">Fot_04678</name>
</gene>
<keyword evidence="5" id="KW-1185">Reference proteome</keyword>
<feature type="region of interest" description="Disordered" evidence="2">
    <location>
        <begin position="1"/>
        <end position="21"/>
    </location>
</feature>
<evidence type="ECO:0000256" key="1">
    <source>
        <dbReference type="RuleBase" id="RU365079"/>
    </source>
</evidence>
<keyword evidence="1" id="KW-0809">Transit peptide</keyword>
<dbReference type="AlphaFoldDB" id="A0ABD1XDD4"/>
<keyword evidence="1" id="KW-0653">Protein transport</keyword>
<comment type="function">
    <text evidence="1">Essential component of the TIM23 complex, a complex that mediates the translocation of transit peptide-containing proteins across the mitochondrial inner membrane.</text>
</comment>
<dbReference type="SUPFAM" id="SSF56784">
    <property type="entry name" value="HAD-like"/>
    <property type="match status" value="1"/>
</dbReference>
<dbReference type="GO" id="GO:0015031">
    <property type="term" value="P:protein transport"/>
    <property type="evidence" value="ECO:0007669"/>
    <property type="project" value="UniProtKB-KW"/>
</dbReference>